<dbReference type="OrthoDB" id="361945at2"/>
<evidence type="ECO:0000313" key="2">
    <source>
        <dbReference type="Proteomes" id="UP000034838"/>
    </source>
</evidence>
<protein>
    <submittedName>
        <fullName evidence="1">Uncharacterized protein</fullName>
    </submittedName>
</protein>
<evidence type="ECO:0000313" key="1">
    <source>
        <dbReference type="EMBL" id="OIK26721.1"/>
    </source>
</evidence>
<dbReference type="EMBL" id="LBDA02000033">
    <property type="protein sequence ID" value="OIK26721.1"/>
    <property type="molecule type" value="Genomic_DNA"/>
</dbReference>
<organism evidence="1 2">
    <name type="scientific">Streptomyces malaysiense</name>
    <dbReference type="NCBI Taxonomy" id="1428626"/>
    <lineage>
        <taxon>Bacteria</taxon>
        <taxon>Bacillati</taxon>
        <taxon>Actinomycetota</taxon>
        <taxon>Actinomycetes</taxon>
        <taxon>Kitasatosporales</taxon>
        <taxon>Streptomycetaceae</taxon>
        <taxon>Streptomyces</taxon>
    </lineage>
</organism>
<name>A0A1J4Q153_9ACTN</name>
<sequence length="224" mass="24704">MTVHDAAAALPDIRGLRHACRSLALAEAVLNPGGYRYHSFGAHWSETEEVFSMRNGSGDEFDIVFSPVGAYIRGFDHESPMSPYADDTVWPGVLDSVPGVFRAQIEEPAFMDDGVPRVTFCLWRQTGDPKWHAGRIDFPSGHPDPDGSGWMLSLPTDPTTETFRSFAEDYYEQPVDLQALRHIFGERPLTSEIVARLNPLASFEDIAKEAELMGCSVAPSRGSS</sequence>
<dbReference type="AlphaFoldDB" id="A0A1J4Q153"/>
<proteinExistence type="predicted"/>
<keyword evidence="2" id="KW-1185">Reference proteome</keyword>
<gene>
    <name evidence="1" type="ORF">VT52_014605</name>
</gene>
<dbReference type="Proteomes" id="UP000034838">
    <property type="component" value="Unassembled WGS sequence"/>
</dbReference>
<reference evidence="1" key="1">
    <citation type="submission" date="2016-10" db="EMBL/GenBank/DDBJ databases">
        <title>Genome sequence of Streptomyces malaysiense MUSC 136.</title>
        <authorList>
            <person name="Lee L.-H."/>
            <person name="Ser H.-L."/>
        </authorList>
    </citation>
    <scope>NUCLEOTIDE SEQUENCE [LARGE SCALE GENOMIC DNA]</scope>
    <source>
        <strain evidence="1">MUSC 136</strain>
    </source>
</reference>
<accession>A0A1J4Q153</accession>
<comment type="caution">
    <text evidence="1">The sequence shown here is derived from an EMBL/GenBank/DDBJ whole genome shotgun (WGS) entry which is preliminary data.</text>
</comment>
<dbReference type="RefSeq" id="WP_046422744.1">
    <property type="nucleotide sequence ID" value="NZ_LBDA02000033.1"/>
</dbReference>